<keyword evidence="1 3" id="KW-0238">DNA-binding</keyword>
<dbReference type="AlphaFoldDB" id="A0A7Z0IT01"/>
<dbReference type="InterPro" id="IPR000551">
    <property type="entry name" value="MerR-type_HTH_dom"/>
</dbReference>
<dbReference type="SMART" id="SM00422">
    <property type="entry name" value="HTH_MERR"/>
    <property type="match status" value="1"/>
</dbReference>
<gene>
    <name evidence="3" type="ORF">BJ988_003058</name>
</gene>
<dbReference type="Gene3D" id="3.20.80.10">
    <property type="entry name" value="Regulatory factor, effector binding domain"/>
    <property type="match status" value="1"/>
</dbReference>
<dbReference type="SUPFAM" id="SSF46955">
    <property type="entry name" value="Putative DNA-binding domain"/>
    <property type="match status" value="1"/>
</dbReference>
<feature type="domain" description="HTH merR-type" evidence="2">
    <location>
        <begin position="5"/>
        <end position="75"/>
    </location>
</feature>
<dbReference type="PANTHER" id="PTHR30204:SF97">
    <property type="entry name" value="MERR FAMILY REGULATORY PROTEIN"/>
    <property type="match status" value="1"/>
</dbReference>
<reference evidence="3 4" key="1">
    <citation type="submission" date="2020-07" db="EMBL/GenBank/DDBJ databases">
        <title>Sequencing the genomes of 1000 actinobacteria strains.</title>
        <authorList>
            <person name="Klenk H.-P."/>
        </authorList>
    </citation>
    <scope>NUCLEOTIDE SEQUENCE [LARGE SCALE GENOMIC DNA]</scope>
    <source>
        <strain evidence="3 4">DSM 26487</strain>
    </source>
</reference>
<dbReference type="SMART" id="SM00871">
    <property type="entry name" value="AraC_E_bind"/>
    <property type="match status" value="1"/>
</dbReference>
<dbReference type="Proteomes" id="UP000564496">
    <property type="component" value="Unassembled WGS sequence"/>
</dbReference>
<evidence type="ECO:0000313" key="3">
    <source>
        <dbReference type="EMBL" id="NYI78410.1"/>
    </source>
</evidence>
<dbReference type="Pfam" id="PF06445">
    <property type="entry name" value="GyrI-like"/>
    <property type="match status" value="1"/>
</dbReference>
<dbReference type="Pfam" id="PF13411">
    <property type="entry name" value="MerR_1"/>
    <property type="match status" value="1"/>
</dbReference>
<evidence type="ECO:0000313" key="4">
    <source>
        <dbReference type="Proteomes" id="UP000564496"/>
    </source>
</evidence>
<dbReference type="EMBL" id="JACBZR010000001">
    <property type="protein sequence ID" value="NYI78410.1"/>
    <property type="molecule type" value="Genomic_DNA"/>
</dbReference>
<dbReference type="InterPro" id="IPR011256">
    <property type="entry name" value="Reg_factor_effector_dom_sf"/>
</dbReference>
<dbReference type="CDD" id="cd01107">
    <property type="entry name" value="HTH_BmrR"/>
    <property type="match status" value="1"/>
</dbReference>
<evidence type="ECO:0000256" key="1">
    <source>
        <dbReference type="ARBA" id="ARBA00023125"/>
    </source>
</evidence>
<dbReference type="GO" id="GO:0003677">
    <property type="term" value="F:DNA binding"/>
    <property type="evidence" value="ECO:0007669"/>
    <property type="project" value="UniProtKB-KW"/>
</dbReference>
<name>A0A7Z0IT01_9ACTN</name>
<organism evidence="3 4">
    <name type="scientific">Nocardioides panzhihuensis</name>
    <dbReference type="NCBI Taxonomy" id="860243"/>
    <lineage>
        <taxon>Bacteria</taxon>
        <taxon>Bacillati</taxon>
        <taxon>Actinomycetota</taxon>
        <taxon>Actinomycetes</taxon>
        <taxon>Propionibacteriales</taxon>
        <taxon>Nocardioidaceae</taxon>
        <taxon>Nocardioides</taxon>
    </lineage>
</organism>
<dbReference type="PROSITE" id="PS50937">
    <property type="entry name" value="HTH_MERR_2"/>
    <property type="match status" value="1"/>
</dbReference>
<dbReference type="SUPFAM" id="SSF55136">
    <property type="entry name" value="Probable bacterial effector-binding domain"/>
    <property type="match status" value="1"/>
</dbReference>
<protein>
    <submittedName>
        <fullName evidence="3">DNA-binding transcriptional MerR regulator</fullName>
    </submittedName>
</protein>
<dbReference type="Gene3D" id="1.10.1660.10">
    <property type="match status" value="1"/>
</dbReference>
<dbReference type="InterPro" id="IPR009061">
    <property type="entry name" value="DNA-bd_dom_put_sf"/>
</dbReference>
<dbReference type="RefSeq" id="WP_179658740.1">
    <property type="nucleotide sequence ID" value="NZ_JACBZR010000001.1"/>
</dbReference>
<keyword evidence="4" id="KW-1185">Reference proteome</keyword>
<dbReference type="InterPro" id="IPR047057">
    <property type="entry name" value="MerR_fam"/>
</dbReference>
<dbReference type="GO" id="GO:0003700">
    <property type="term" value="F:DNA-binding transcription factor activity"/>
    <property type="evidence" value="ECO:0007669"/>
    <property type="project" value="InterPro"/>
</dbReference>
<sequence length="272" mass="29036">MSEPLLSIGTFSRAASLSVKTLRAYHAQGLLTPAAVDPETGFRRYAAGQLADAAVIRRLRDLEVPLADVATILAARDPEVTAATLARHADQMRERARRVEQIVQDLHAAPPETWTPPRLVELPATSAVAVTGVVRDSAYDAFLVAAYARLEEGCRDAGVEVTGPASALYDAEFLDDAEQEVTAYFPVRAQAAPAGTTLLQLPPVTAAVVTHAGDHETLPDTYGLLGAWVAQHGTPSGQPLREAYVANVSDSVPPSAYQTDIVWPLIPRKDTP</sequence>
<comment type="caution">
    <text evidence="3">The sequence shown here is derived from an EMBL/GenBank/DDBJ whole genome shotgun (WGS) entry which is preliminary data.</text>
</comment>
<accession>A0A7Z0IT01</accession>
<dbReference type="InterPro" id="IPR010499">
    <property type="entry name" value="AraC_E-bd"/>
</dbReference>
<dbReference type="InterPro" id="IPR029442">
    <property type="entry name" value="GyrI-like"/>
</dbReference>
<dbReference type="PANTHER" id="PTHR30204">
    <property type="entry name" value="REDOX-CYCLING DRUG-SENSING TRANSCRIPTIONAL ACTIVATOR SOXR"/>
    <property type="match status" value="1"/>
</dbReference>
<evidence type="ECO:0000259" key="2">
    <source>
        <dbReference type="PROSITE" id="PS50937"/>
    </source>
</evidence>
<proteinExistence type="predicted"/>